<dbReference type="InterPro" id="IPR014880">
    <property type="entry name" value="SoxZ_dom"/>
</dbReference>
<accession>A0A250L1E0</accession>
<dbReference type="AlphaFoldDB" id="A0A250L1E0"/>
<feature type="domain" description="Sulphur oxidation protein SoxZ" evidence="1">
    <location>
        <begin position="7"/>
        <end position="100"/>
    </location>
</feature>
<sequence>MSSIKIRTKQKDGLTIVRMLITHPMETGRRRDDLTGKTIPAHFIREVRIEHNQRLVASCELSTGVSRNPYISLRFRGGQTADSIRVTWTDNLGNTDSAETTIA</sequence>
<proteinExistence type="predicted"/>
<dbReference type="NCBIfam" id="TIGR04490">
    <property type="entry name" value="SoxZ_true"/>
    <property type="match status" value="1"/>
</dbReference>
<evidence type="ECO:0000313" key="3">
    <source>
        <dbReference type="Proteomes" id="UP000266313"/>
    </source>
</evidence>
<dbReference type="SUPFAM" id="SSF81296">
    <property type="entry name" value="E set domains"/>
    <property type="match status" value="1"/>
</dbReference>
<dbReference type="Gene3D" id="2.60.40.10">
    <property type="entry name" value="Immunoglobulins"/>
    <property type="match status" value="1"/>
</dbReference>
<dbReference type="InterPro" id="IPR013783">
    <property type="entry name" value="Ig-like_fold"/>
</dbReference>
<name>A0A250L1E0_9GAMM</name>
<keyword evidence="3" id="KW-1185">Reference proteome</keyword>
<reference evidence="2 3" key="1">
    <citation type="submission" date="2016-12" db="EMBL/GenBank/DDBJ databases">
        <title>Genome sequencing of Methylocaldum marinum.</title>
        <authorList>
            <person name="Takeuchi M."/>
            <person name="Kamagata Y."/>
            <person name="Hiraoka S."/>
            <person name="Oshima K."/>
            <person name="Hattori M."/>
            <person name="Iwasaki W."/>
        </authorList>
    </citation>
    <scope>NUCLEOTIDE SEQUENCE [LARGE SCALE GENOMIC DNA]</scope>
    <source>
        <strain evidence="2 3">S8</strain>
    </source>
</reference>
<dbReference type="Proteomes" id="UP000266313">
    <property type="component" value="Chromosome"/>
</dbReference>
<evidence type="ECO:0000259" key="1">
    <source>
        <dbReference type="Pfam" id="PF08770"/>
    </source>
</evidence>
<dbReference type="InterPro" id="IPR014756">
    <property type="entry name" value="Ig_E-set"/>
</dbReference>
<dbReference type="RefSeq" id="WP_179952386.1">
    <property type="nucleotide sequence ID" value="NZ_AP017928.1"/>
</dbReference>
<dbReference type="EMBL" id="AP017928">
    <property type="protein sequence ID" value="BBA37211.1"/>
    <property type="molecule type" value="Genomic_DNA"/>
</dbReference>
<protein>
    <submittedName>
        <fullName evidence="2">Sulfur compound-chelating protein SoxZ</fullName>
    </submittedName>
</protein>
<dbReference type="InterPro" id="IPR030995">
    <property type="entry name" value="SoxZ"/>
</dbReference>
<dbReference type="KEGG" id="mmai:sS8_5291"/>
<organism evidence="2 3">
    <name type="scientific">Methylocaldum marinum</name>
    <dbReference type="NCBI Taxonomy" id="1432792"/>
    <lineage>
        <taxon>Bacteria</taxon>
        <taxon>Pseudomonadati</taxon>
        <taxon>Pseudomonadota</taxon>
        <taxon>Gammaproteobacteria</taxon>
        <taxon>Methylococcales</taxon>
        <taxon>Methylococcaceae</taxon>
        <taxon>Methylocaldum</taxon>
    </lineage>
</organism>
<gene>
    <name evidence="2" type="ORF">sS8_5291</name>
</gene>
<evidence type="ECO:0000313" key="2">
    <source>
        <dbReference type="EMBL" id="BBA37211.1"/>
    </source>
</evidence>
<dbReference type="Pfam" id="PF08770">
    <property type="entry name" value="SoxZ"/>
    <property type="match status" value="1"/>
</dbReference>